<dbReference type="GO" id="GO:0016787">
    <property type="term" value="F:hydrolase activity"/>
    <property type="evidence" value="ECO:0007669"/>
    <property type="project" value="UniProtKB-KW"/>
</dbReference>
<dbReference type="EMBL" id="JAPMIV010000030">
    <property type="protein sequence ID" value="MDV6375606.1"/>
    <property type="molecule type" value="Genomic_DNA"/>
</dbReference>
<protein>
    <submittedName>
        <fullName evidence="2">Alpha/beta hydrolase fold domain-containing protein</fullName>
    </submittedName>
</protein>
<reference evidence="2 3" key="1">
    <citation type="submission" date="2022-11" db="EMBL/GenBank/DDBJ databases">
        <title>Deinococcus ZS9-10, Low Temperature and Draught-tolerating, UV-resistant Bacteria from Continental Antarctica.</title>
        <authorList>
            <person name="Cheng L."/>
        </authorList>
    </citation>
    <scope>NUCLEOTIDE SEQUENCE [LARGE SCALE GENOMIC DNA]</scope>
    <source>
        <strain evidence="2 3">ZS9-10</strain>
    </source>
</reference>
<dbReference type="SUPFAM" id="SSF53474">
    <property type="entry name" value="alpha/beta-Hydrolases"/>
    <property type="match status" value="1"/>
</dbReference>
<dbReference type="InterPro" id="IPR029058">
    <property type="entry name" value="AB_hydrolase_fold"/>
</dbReference>
<name>A0ABU4DT50_9DEIO</name>
<comment type="caution">
    <text evidence="2">The sequence shown here is derived from an EMBL/GenBank/DDBJ whole genome shotgun (WGS) entry which is preliminary data.</text>
</comment>
<dbReference type="Gene3D" id="3.40.50.1820">
    <property type="entry name" value="alpha/beta hydrolase"/>
    <property type="match status" value="1"/>
</dbReference>
<dbReference type="Proteomes" id="UP001276150">
    <property type="component" value="Unassembled WGS sequence"/>
</dbReference>
<feature type="domain" description="Alpha/beta hydrolase fold-3" evidence="1">
    <location>
        <begin position="2"/>
        <end position="78"/>
    </location>
</feature>
<sequence length="122" mass="12686">MGIDLRRITVVGQSAGGGLVAALAQLAHDRAGVAPCLQVLQYSMLDNRTVLQTDHADRGGFVWTPGSNRLGWTSYLGHSLVLETAPKKGGLAGAGRSDWLCPGPTGAAVVGMPPSPPPFHFL</sequence>
<proteinExistence type="predicted"/>
<gene>
    <name evidence="2" type="ORF">ORD21_13480</name>
</gene>
<dbReference type="InterPro" id="IPR013094">
    <property type="entry name" value="AB_hydrolase_3"/>
</dbReference>
<evidence type="ECO:0000313" key="2">
    <source>
        <dbReference type="EMBL" id="MDV6375606.1"/>
    </source>
</evidence>
<accession>A0ABU4DT50</accession>
<evidence type="ECO:0000259" key="1">
    <source>
        <dbReference type="Pfam" id="PF07859"/>
    </source>
</evidence>
<keyword evidence="3" id="KW-1185">Reference proteome</keyword>
<keyword evidence="2" id="KW-0378">Hydrolase</keyword>
<dbReference type="Pfam" id="PF07859">
    <property type="entry name" value="Abhydrolase_3"/>
    <property type="match status" value="1"/>
</dbReference>
<organism evidence="2 3">
    <name type="scientific">Deinococcus arenicola</name>
    <dbReference type="NCBI Taxonomy" id="2994950"/>
    <lineage>
        <taxon>Bacteria</taxon>
        <taxon>Thermotogati</taxon>
        <taxon>Deinococcota</taxon>
        <taxon>Deinococci</taxon>
        <taxon>Deinococcales</taxon>
        <taxon>Deinococcaceae</taxon>
        <taxon>Deinococcus</taxon>
    </lineage>
</organism>
<evidence type="ECO:0000313" key="3">
    <source>
        <dbReference type="Proteomes" id="UP001276150"/>
    </source>
</evidence>